<evidence type="ECO:0000256" key="16">
    <source>
        <dbReference type="ARBA" id="ARBA00069957"/>
    </source>
</evidence>
<feature type="region of interest" description="Disordered" evidence="22">
    <location>
        <begin position="750"/>
        <end position="777"/>
    </location>
</feature>
<evidence type="ECO:0000256" key="18">
    <source>
        <dbReference type="ARBA" id="ARBA00076944"/>
    </source>
</evidence>
<dbReference type="FunFam" id="3.40.50.200:FF:000005">
    <property type="entry name" value="Proprotein convertase subtilisin/kexin type 7"/>
    <property type="match status" value="1"/>
</dbReference>
<dbReference type="InterPro" id="IPR000209">
    <property type="entry name" value="Peptidase_S8/S53_dom"/>
</dbReference>
<dbReference type="InterPro" id="IPR032815">
    <property type="entry name" value="S8_pro-domain"/>
</dbReference>
<keyword evidence="25" id="KW-1185">Reference proteome</keyword>
<keyword evidence="14" id="KW-0325">Glycoprotein</keyword>
<evidence type="ECO:0000256" key="7">
    <source>
        <dbReference type="ARBA" id="ARBA00022729"/>
    </source>
</evidence>
<evidence type="ECO:0000256" key="22">
    <source>
        <dbReference type="SAM" id="MobiDB-lite"/>
    </source>
</evidence>
<evidence type="ECO:0000259" key="23">
    <source>
        <dbReference type="PROSITE" id="PS51829"/>
    </source>
</evidence>
<dbReference type="InterPro" id="IPR022398">
    <property type="entry name" value="Peptidase_S8_His-AS"/>
</dbReference>
<feature type="region of interest" description="Disordered" evidence="22">
    <location>
        <begin position="211"/>
        <end position="230"/>
    </location>
</feature>
<dbReference type="Gene3D" id="3.40.50.200">
    <property type="entry name" value="Peptidase S8/S53 domain"/>
    <property type="match status" value="1"/>
</dbReference>
<keyword evidence="7" id="KW-0732">Signal</keyword>
<evidence type="ECO:0000256" key="15">
    <source>
        <dbReference type="ARBA" id="ARBA00054142"/>
    </source>
</evidence>
<dbReference type="Gene3D" id="2.60.120.260">
    <property type="entry name" value="Galactose-binding domain-like"/>
    <property type="match status" value="1"/>
</dbReference>
<dbReference type="PROSITE" id="PS00137">
    <property type="entry name" value="SUBTILASE_HIS"/>
    <property type="match status" value="1"/>
</dbReference>
<protein>
    <recommendedName>
        <fullName evidence="16">Proprotein convertase subtilisin/kexin type 7</fullName>
    </recommendedName>
    <alternativeName>
        <fullName evidence="19">Prohormone convertase 7</fullName>
    </alternativeName>
    <alternativeName>
        <fullName evidence="18">Proprotein convertase 7</fullName>
    </alternativeName>
    <alternativeName>
        <fullName evidence="17">Subtilisin/kexin-like protease PC7</fullName>
    </alternativeName>
</protein>
<feature type="active site" description="Charge relay system" evidence="20 21">
    <location>
        <position position="189"/>
    </location>
</feature>
<dbReference type="Proteomes" id="UP000198323">
    <property type="component" value="Unassembled WGS sequence"/>
</dbReference>
<comment type="similarity">
    <text evidence="3 21">Belongs to the peptidase S8 family.</text>
</comment>
<keyword evidence="9 21" id="KW-0720">Serine protease</keyword>
<evidence type="ECO:0000256" key="1">
    <source>
        <dbReference type="ARBA" id="ARBA00001913"/>
    </source>
</evidence>
<dbReference type="InterPro" id="IPR023828">
    <property type="entry name" value="Peptidase_S8_Ser-AS"/>
</dbReference>
<dbReference type="SUPFAM" id="SSF52743">
    <property type="entry name" value="Subtilisin-like"/>
    <property type="match status" value="1"/>
</dbReference>
<dbReference type="PROSITE" id="PS00138">
    <property type="entry name" value="SUBTILASE_SER"/>
    <property type="match status" value="1"/>
</dbReference>
<keyword evidence="4 21" id="KW-0645">Protease</keyword>
<dbReference type="GO" id="GO:0005802">
    <property type="term" value="C:trans-Golgi network"/>
    <property type="evidence" value="ECO:0007669"/>
    <property type="project" value="TreeGrafter"/>
</dbReference>
<feature type="compositionally biased region" description="Basic and acidic residues" evidence="22">
    <location>
        <begin position="218"/>
        <end position="228"/>
    </location>
</feature>
<evidence type="ECO:0000256" key="11">
    <source>
        <dbReference type="ARBA" id="ARBA00023034"/>
    </source>
</evidence>
<dbReference type="PROSITE" id="PS51829">
    <property type="entry name" value="P_HOMO_B"/>
    <property type="match status" value="1"/>
</dbReference>
<evidence type="ECO:0000313" key="25">
    <source>
        <dbReference type="Proteomes" id="UP000198323"/>
    </source>
</evidence>
<dbReference type="EMBL" id="MCFN01000218">
    <property type="protein sequence ID" value="OXB62382.1"/>
    <property type="molecule type" value="Genomic_DNA"/>
</dbReference>
<keyword evidence="8 21" id="KW-0378">Hydrolase</keyword>
<evidence type="ECO:0000256" key="2">
    <source>
        <dbReference type="ARBA" id="ARBA00004393"/>
    </source>
</evidence>
<dbReference type="InterPro" id="IPR002884">
    <property type="entry name" value="P_dom"/>
</dbReference>
<dbReference type="InterPro" id="IPR015500">
    <property type="entry name" value="Peptidase_S8_subtilisin-rel"/>
</dbReference>
<dbReference type="GO" id="GO:0000139">
    <property type="term" value="C:Golgi membrane"/>
    <property type="evidence" value="ECO:0007669"/>
    <property type="project" value="TreeGrafter"/>
</dbReference>
<evidence type="ECO:0000256" key="8">
    <source>
        <dbReference type="ARBA" id="ARBA00022801"/>
    </source>
</evidence>
<name>A0A226N4G8_CALSU</name>
<evidence type="ECO:0000256" key="12">
    <source>
        <dbReference type="ARBA" id="ARBA00023136"/>
    </source>
</evidence>
<dbReference type="SUPFAM" id="SSF54897">
    <property type="entry name" value="Protease propeptides/inhibitors"/>
    <property type="match status" value="1"/>
</dbReference>
<keyword evidence="12" id="KW-0472">Membrane</keyword>
<evidence type="ECO:0000256" key="3">
    <source>
        <dbReference type="ARBA" id="ARBA00011073"/>
    </source>
</evidence>
<evidence type="ECO:0000256" key="5">
    <source>
        <dbReference type="ARBA" id="ARBA00022685"/>
    </source>
</evidence>
<feature type="domain" description="P/Homo B" evidence="23">
    <location>
        <begin position="483"/>
        <end position="620"/>
    </location>
</feature>
<dbReference type="FunFam" id="3.30.70.850:FF:000002">
    <property type="entry name" value="Proprotein convertase subtilisin/kexin type 7"/>
    <property type="match status" value="1"/>
</dbReference>
<dbReference type="Gene3D" id="3.30.70.850">
    <property type="entry name" value="Peptidase S8, pro-domain"/>
    <property type="match status" value="1"/>
</dbReference>
<keyword evidence="13" id="KW-0865">Zymogen</keyword>
<comment type="caution">
    <text evidence="24">The sequence shown here is derived from an EMBL/GenBank/DDBJ whole genome shotgun (WGS) entry which is preliminary data.</text>
</comment>
<feature type="active site" description="Charge relay system" evidence="20 21">
    <location>
        <position position="408"/>
    </location>
</feature>
<dbReference type="SUPFAM" id="SSF49785">
    <property type="entry name" value="Galactose-binding domain-like"/>
    <property type="match status" value="1"/>
</dbReference>
<evidence type="ECO:0000313" key="24">
    <source>
        <dbReference type="EMBL" id="OXB62382.1"/>
    </source>
</evidence>
<keyword evidence="11" id="KW-0333">Golgi apparatus</keyword>
<keyword evidence="10" id="KW-1133">Transmembrane helix</keyword>
<dbReference type="Pfam" id="PF01483">
    <property type="entry name" value="P_proprotein"/>
    <property type="match status" value="1"/>
</dbReference>
<accession>A0A226N4G8</accession>
<evidence type="ECO:0000256" key="14">
    <source>
        <dbReference type="ARBA" id="ARBA00023180"/>
    </source>
</evidence>
<gene>
    <name evidence="24" type="ORF">ASZ78_009448</name>
</gene>
<evidence type="ECO:0000256" key="19">
    <source>
        <dbReference type="ARBA" id="ARBA00078341"/>
    </source>
</evidence>
<evidence type="ECO:0000256" key="10">
    <source>
        <dbReference type="ARBA" id="ARBA00022989"/>
    </source>
</evidence>
<organism evidence="24 25">
    <name type="scientific">Callipepla squamata</name>
    <name type="common">Scaled quail</name>
    <dbReference type="NCBI Taxonomy" id="9009"/>
    <lineage>
        <taxon>Eukaryota</taxon>
        <taxon>Metazoa</taxon>
        <taxon>Chordata</taxon>
        <taxon>Craniata</taxon>
        <taxon>Vertebrata</taxon>
        <taxon>Euteleostomi</taxon>
        <taxon>Archelosauria</taxon>
        <taxon>Archosauria</taxon>
        <taxon>Dinosauria</taxon>
        <taxon>Saurischia</taxon>
        <taxon>Theropoda</taxon>
        <taxon>Coelurosauria</taxon>
        <taxon>Aves</taxon>
        <taxon>Neognathae</taxon>
        <taxon>Galloanserae</taxon>
        <taxon>Galliformes</taxon>
        <taxon>Odontophoridae</taxon>
        <taxon>Callipepla</taxon>
    </lineage>
</organism>
<dbReference type="OrthoDB" id="300641at2759"/>
<evidence type="ECO:0000256" key="17">
    <source>
        <dbReference type="ARBA" id="ARBA00076733"/>
    </source>
</evidence>
<keyword evidence="5" id="KW-0165">Cleavage on pair of basic residues</keyword>
<dbReference type="FunFam" id="2.60.120.260:FF:000026">
    <property type="entry name" value="proprotein convertase subtilisin/kexin type 7"/>
    <property type="match status" value="1"/>
</dbReference>
<sequence length="799" mass="88169">MPHRARTLPRWSAGVEAARCIHTCLWLGAAWIPFVLSHGLTRGTELGDGRSVARGHGELAWAVSLDVPEEELEQRAEQLAQTAGLVNMGRIGELRGHYLFSYRPDSHAAPEPEAIRRSVDALFAQHDSVRWHSEQKLLKRSKRSLHFNDPKYPQQWHLNNRKSPGKDINVTGVWERNVTGHGVTVVVVDDGVEHTIKDIQPNYCPEGSYDLNSNDPDPMPHPDEENGNHHGTRCAGEIAAVPNNSFCTVGVAYGSRIAGIRVLDGPLTDSMEAIAFNKHYQINDIYSCSWGPDDDGKTVDGPHQLGKAALQHGVIAGRRGFGSIFVVASGNGGQHNDNCNYDGYANSIYTVTIGAVDEMGSMPFYAEECASMLAVTFSGGDKMMRSIVTTDWDLQKGTGCTEGHTGTSAAAPLAAGMIALMLQVRPCLTWRDVQHIIVFTATKYEDRHAKWDVNQAGFSHSHQHGFGLLNAWRLVNAAKIWESVPYLASYVSPVLKEGRTIPLLPQELEATWNVTTADLQLSGMRTLEHVAVTVTVTHPRRGNLEIRLLCPSGMMSLIGTTRSMDSDPNGFADWTFSTVRCWGEEAQGTYRLVIRDTGDESLRPGTLKQWQLTLYGSSWSPAEMKERQRLLEEAMSGQYLNSDFSLPCPPGLEIPEQQHYTLTANTLKTLLLLGCFAVFWTFYYMLEVCLSRNNVGLDLTCHSSTACRWYQQGGKHRALENGLEMESVPLYGEKGVEDIEMECELLEPAREDTGEEGSWTPTRSKLPTGSRAAAPTTAGYLGREAAAELLADSRELQAC</sequence>
<evidence type="ECO:0000256" key="13">
    <source>
        <dbReference type="ARBA" id="ARBA00023145"/>
    </source>
</evidence>
<dbReference type="PROSITE" id="PS51892">
    <property type="entry name" value="SUBTILASE"/>
    <property type="match status" value="1"/>
</dbReference>
<feature type="active site" description="Charge relay system" evidence="20 21">
    <location>
        <position position="230"/>
    </location>
</feature>
<evidence type="ECO:0000256" key="21">
    <source>
        <dbReference type="PROSITE-ProRule" id="PRU01240"/>
    </source>
</evidence>
<comment type="function">
    <text evidence="15">Serine endoprotease that processes various proproteins by cleavage at paired basic amino acids, recognizing the RXXX[KR]R consensus motif. Likely functions in the constitutive secretory pathway.</text>
</comment>
<dbReference type="GO" id="GO:0004252">
    <property type="term" value="F:serine-type endopeptidase activity"/>
    <property type="evidence" value="ECO:0007669"/>
    <property type="project" value="UniProtKB-UniRule"/>
</dbReference>
<keyword evidence="6" id="KW-0812">Transmembrane</keyword>
<evidence type="ECO:0000256" key="20">
    <source>
        <dbReference type="PIRSR" id="PIRSR615500-1"/>
    </source>
</evidence>
<dbReference type="InterPro" id="IPR008979">
    <property type="entry name" value="Galactose-bd-like_sf"/>
</dbReference>
<evidence type="ECO:0000256" key="6">
    <source>
        <dbReference type="ARBA" id="ARBA00022692"/>
    </source>
</evidence>
<dbReference type="PRINTS" id="PR00723">
    <property type="entry name" value="SUBTILISIN"/>
</dbReference>
<dbReference type="GO" id="GO:0016485">
    <property type="term" value="P:protein processing"/>
    <property type="evidence" value="ECO:0007669"/>
    <property type="project" value="TreeGrafter"/>
</dbReference>
<dbReference type="InterPro" id="IPR036852">
    <property type="entry name" value="Peptidase_S8/S53_dom_sf"/>
</dbReference>
<dbReference type="AlphaFoldDB" id="A0A226N4G8"/>
<dbReference type="STRING" id="9009.A0A226N4G8"/>
<reference evidence="24 25" key="1">
    <citation type="submission" date="2016-07" db="EMBL/GenBank/DDBJ databases">
        <title>Disparate Historic Effective Population Sizes Predicted by Modern Levels of Genome Diversity for the Scaled Quail (Callipepla squamata) and the Northern Bobwhite (Colinus virginianus): Inferences from First and Second Generation Draft Genome Assemblies for Sympatric New World Quail.</title>
        <authorList>
            <person name="Oldeschulte D.L."/>
            <person name="Halley Y.A."/>
            <person name="Bhattarai E.K."/>
            <person name="Brashear W.A."/>
            <person name="Hill J."/>
            <person name="Metz R.P."/>
            <person name="Johnson C.D."/>
            <person name="Rollins D."/>
            <person name="Peterson M.J."/>
            <person name="Bickhart D.M."/>
            <person name="Decker J.E."/>
            <person name="Seabury C.M."/>
        </authorList>
    </citation>
    <scope>NUCLEOTIDE SEQUENCE [LARGE SCALE GENOMIC DNA]</scope>
    <source>
        <strain evidence="24 25">Texas</strain>
        <tissue evidence="24">Leg muscle</tissue>
    </source>
</reference>
<proteinExistence type="inferred from homology"/>
<dbReference type="Pfam" id="PF00082">
    <property type="entry name" value="Peptidase_S8"/>
    <property type="match status" value="1"/>
</dbReference>
<dbReference type="CDD" id="cd04059">
    <property type="entry name" value="Peptidases_S8_Protein_convertases_Kexins_Furin-like"/>
    <property type="match status" value="1"/>
</dbReference>
<dbReference type="PANTHER" id="PTHR42884">
    <property type="entry name" value="PROPROTEIN CONVERTASE SUBTILISIN/KEXIN-RELATED"/>
    <property type="match status" value="1"/>
</dbReference>
<dbReference type="InterPro" id="IPR038466">
    <property type="entry name" value="S8_pro-domain_sf"/>
</dbReference>
<dbReference type="InterPro" id="IPR034182">
    <property type="entry name" value="Kexin/furin"/>
</dbReference>
<comment type="cofactor">
    <cofactor evidence="1">
        <name>Ca(2+)</name>
        <dbReference type="ChEBI" id="CHEBI:29108"/>
    </cofactor>
</comment>
<evidence type="ECO:0000256" key="4">
    <source>
        <dbReference type="ARBA" id="ARBA00022670"/>
    </source>
</evidence>
<evidence type="ECO:0000256" key="9">
    <source>
        <dbReference type="ARBA" id="ARBA00022825"/>
    </source>
</evidence>
<dbReference type="PANTHER" id="PTHR42884:SF28">
    <property type="entry name" value="PROPROTEIN CONVERTASE SUBTILISIN_KEXIN TYPE 7"/>
    <property type="match status" value="1"/>
</dbReference>
<comment type="subcellular location">
    <subcellularLocation>
        <location evidence="2">Golgi apparatus</location>
        <location evidence="2">trans-Golgi network membrane</location>
        <topology evidence="2">Single-pass type I membrane protein</topology>
    </subcellularLocation>
</comment>
<dbReference type="Pfam" id="PF16470">
    <property type="entry name" value="S8_pro-domain"/>
    <property type="match status" value="1"/>
</dbReference>